<keyword evidence="4" id="KW-1185">Reference proteome</keyword>
<comment type="cofactor">
    <cofactor evidence="1">
        <name>Mn(2+)</name>
        <dbReference type="ChEBI" id="CHEBI:29035"/>
    </cofactor>
</comment>
<sequence length="168" mass="18800">MKLKQRVVVLCGVLLLLGLAKLFLLDGGEGSAASRRDLRAFRKMEASLALAKNARLTHTLQSPWEVAAQWVGPHEVYPDETPGAGCRAQRPDQRPYSRDYVVEGEPYAGYDRHNAEIAAFHLDRILGFRRAPLVVGRFVNLRTEIKPVATEQLLSTFLMHGQFSPVTF</sequence>
<keyword evidence="1" id="KW-0479">Metal-binding</keyword>
<keyword evidence="2" id="KW-0732">Signal</keyword>
<keyword evidence="1" id="KW-0464">Manganese</keyword>
<gene>
    <name evidence="3" type="ORF">Baya_9402</name>
</gene>
<dbReference type="PANTHER" id="PTHR12450">
    <property type="entry name" value="DENTIN MATRIX PROTEIN 4 PROTEIN FAM20"/>
    <property type="match status" value="1"/>
</dbReference>
<keyword evidence="3" id="KW-0418">Kinase</keyword>
<evidence type="ECO:0000313" key="3">
    <source>
        <dbReference type="EMBL" id="TSN30173.1"/>
    </source>
</evidence>
<dbReference type="Proteomes" id="UP000319801">
    <property type="component" value="Unassembled WGS sequence"/>
</dbReference>
<dbReference type="GO" id="GO:0016301">
    <property type="term" value="F:kinase activity"/>
    <property type="evidence" value="ECO:0007669"/>
    <property type="project" value="UniProtKB-KW"/>
</dbReference>
<keyword evidence="3" id="KW-0808">Transferase</keyword>
<dbReference type="GO" id="GO:0016773">
    <property type="term" value="F:phosphotransferase activity, alcohol group as acceptor"/>
    <property type="evidence" value="ECO:0007669"/>
    <property type="project" value="TreeGrafter"/>
</dbReference>
<dbReference type="PANTHER" id="PTHR12450:SF14">
    <property type="entry name" value="GLYCOSAMINOGLYCAN XYLOSYLKINASE"/>
    <property type="match status" value="1"/>
</dbReference>
<evidence type="ECO:0000313" key="4">
    <source>
        <dbReference type="Proteomes" id="UP000319801"/>
    </source>
</evidence>
<dbReference type="InterPro" id="IPR024869">
    <property type="entry name" value="FAM20"/>
</dbReference>
<evidence type="ECO:0000256" key="1">
    <source>
        <dbReference type="PIRSR" id="PIRSR624869-3"/>
    </source>
</evidence>
<name>A0A556U6J8_BAGYA</name>
<dbReference type="GO" id="GO:0030166">
    <property type="term" value="P:proteoglycan biosynthetic process"/>
    <property type="evidence" value="ECO:0007669"/>
    <property type="project" value="TreeGrafter"/>
</dbReference>
<organism evidence="3 4">
    <name type="scientific">Bagarius yarrelli</name>
    <name type="common">Goonch</name>
    <name type="synonym">Bagrus yarrelli</name>
    <dbReference type="NCBI Taxonomy" id="175774"/>
    <lineage>
        <taxon>Eukaryota</taxon>
        <taxon>Metazoa</taxon>
        <taxon>Chordata</taxon>
        <taxon>Craniata</taxon>
        <taxon>Vertebrata</taxon>
        <taxon>Euteleostomi</taxon>
        <taxon>Actinopterygii</taxon>
        <taxon>Neopterygii</taxon>
        <taxon>Teleostei</taxon>
        <taxon>Ostariophysi</taxon>
        <taxon>Siluriformes</taxon>
        <taxon>Sisoridae</taxon>
        <taxon>Sisorinae</taxon>
        <taxon>Bagarius</taxon>
    </lineage>
</organism>
<dbReference type="GO" id="GO:0046872">
    <property type="term" value="F:metal ion binding"/>
    <property type="evidence" value="ECO:0007669"/>
    <property type="project" value="UniProtKB-KW"/>
</dbReference>
<feature type="binding site" evidence="1">
    <location>
        <position position="111"/>
    </location>
    <ligand>
        <name>Mn(2+)</name>
        <dbReference type="ChEBI" id="CHEBI:29035"/>
    </ligand>
</feature>
<dbReference type="GO" id="GO:0005794">
    <property type="term" value="C:Golgi apparatus"/>
    <property type="evidence" value="ECO:0007669"/>
    <property type="project" value="TreeGrafter"/>
</dbReference>
<feature type="chain" id="PRO_5022198678" evidence="2">
    <location>
        <begin position="31"/>
        <end position="168"/>
    </location>
</feature>
<dbReference type="EMBL" id="VCAZ01000055">
    <property type="protein sequence ID" value="TSN30173.1"/>
    <property type="molecule type" value="Genomic_DNA"/>
</dbReference>
<protein>
    <submittedName>
        <fullName evidence="3">Glycosaminoglycan xylosylkinase</fullName>
    </submittedName>
</protein>
<dbReference type="AlphaFoldDB" id="A0A556U6J8"/>
<dbReference type="OrthoDB" id="8583677at2759"/>
<reference evidence="3 4" key="1">
    <citation type="journal article" date="2019" name="Genome Biol. Evol.">
        <title>Whole-Genome Sequencing of the Giant Devil Catfish, Bagarius yarrelli.</title>
        <authorList>
            <person name="Jiang W."/>
            <person name="Lv Y."/>
            <person name="Cheng L."/>
            <person name="Yang K."/>
            <person name="Chao B."/>
            <person name="Wang X."/>
            <person name="Li Y."/>
            <person name="Pan X."/>
            <person name="You X."/>
            <person name="Zhang Y."/>
            <person name="Yang J."/>
            <person name="Li J."/>
            <person name="Zhang X."/>
            <person name="Liu S."/>
            <person name="Sun C."/>
            <person name="Yang J."/>
            <person name="Shi Q."/>
        </authorList>
    </citation>
    <scope>NUCLEOTIDE SEQUENCE [LARGE SCALE GENOMIC DNA]</scope>
    <source>
        <strain evidence="3">JWS20170419001</strain>
        <tissue evidence="3">Muscle</tissue>
    </source>
</reference>
<proteinExistence type="predicted"/>
<accession>A0A556U6J8</accession>
<evidence type="ECO:0000256" key="2">
    <source>
        <dbReference type="SAM" id="SignalP"/>
    </source>
</evidence>
<comment type="caution">
    <text evidence="3">The sequence shown here is derived from an EMBL/GenBank/DDBJ whole genome shotgun (WGS) entry which is preliminary data.</text>
</comment>
<feature type="signal peptide" evidence="2">
    <location>
        <begin position="1"/>
        <end position="30"/>
    </location>
</feature>